<protein>
    <recommendedName>
        <fullName evidence="4">Haem-binding uptake Tiki superfamily ChaN domain-containing protein</fullName>
    </recommendedName>
</protein>
<keyword evidence="3" id="KW-1185">Reference proteome</keyword>
<proteinExistence type="predicted"/>
<accession>A0ABV6IFL2</accession>
<evidence type="ECO:0000313" key="2">
    <source>
        <dbReference type="EMBL" id="MFC0350393.1"/>
    </source>
</evidence>
<feature type="chain" id="PRO_5047302453" description="Haem-binding uptake Tiki superfamily ChaN domain-containing protein" evidence="1">
    <location>
        <begin position="26"/>
        <end position="436"/>
    </location>
</feature>
<name>A0ABV6IFL2_9BURK</name>
<organism evidence="2 3">
    <name type="scientific">Undibacterium danionis</name>
    <dbReference type="NCBI Taxonomy" id="1812100"/>
    <lineage>
        <taxon>Bacteria</taxon>
        <taxon>Pseudomonadati</taxon>
        <taxon>Pseudomonadota</taxon>
        <taxon>Betaproteobacteria</taxon>
        <taxon>Burkholderiales</taxon>
        <taxon>Oxalobacteraceae</taxon>
        <taxon>Undibacterium</taxon>
    </lineage>
</organism>
<gene>
    <name evidence="2" type="ORF">ACFFJH_11290</name>
</gene>
<dbReference type="EMBL" id="JBHLXJ010000013">
    <property type="protein sequence ID" value="MFC0350393.1"/>
    <property type="molecule type" value="Genomic_DNA"/>
</dbReference>
<dbReference type="Proteomes" id="UP001589844">
    <property type="component" value="Unassembled WGS sequence"/>
</dbReference>
<dbReference type="SUPFAM" id="SSF159501">
    <property type="entry name" value="EreA/ChaN-like"/>
    <property type="match status" value="1"/>
</dbReference>
<feature type="signal peptide" evidence="1">
    <location>
        <begin position="1"/>
        <end position="25"/>
    </location>
</feature>
<keyword evidence="1" id="KW-0732">Signal</keyword>
<comment type="caution">
    <text evidence="2">The sequence shown here is derived from an EMBL/GenBank/DDBJ whole genome shotgun (WGS) entry which is preliminary data.</text>
</comment>
<sequence length="436" mass="49395">MNHRPLRTVLLCLLATAIPASILHAQEGHDKLAAPSIKLKTTRLKKLRETEAYLLEMKSLTDAELKGRSREFKVAGAFLHLGNSLSLIGDQEAAIEAINSQIQLSHEMEKKQGLAPSLPYEMGDETLVSGAESENILVLDAISEIVKQAKNRQIIMLNEAHHLPMHRAFAMKLAKELKRIGFTYLACEAFSPWDEKPLAKKYVSDAMGLYTLEPMFANFINSAIEDDWKLISYEAPTATRELDMAKNLMEKIFKKDPNAKVFVYAGYGHIYKHPEANSKPKHAMMAAQLKMLSGIDPFVIEQTQMSPIFQSKQQQDMYKKVQSRFKITKPSVLATKSGHYVRLGIQQKVVDMQIVYPHYRLDKVTHREAWLESIAEFKPKDIPINLLPKNGVRLIYAYRQDDPLDATPIDLVLVDVKKPLPKLMLPAGQFRFATED</sequence>
<evidence type="ECO:0008006" key="4">
    <source>
        <dbReference type="Google" id="ProtNLM"/>
    </source>
</evidence>
<reference evidence="2 3" key="1">
    <citation type="submission" date="2024-09" db="EMBL/GenBank/DDBJ databases">
        <authorList>
            <person name="Sun Q."/>
            <person name="Mori K."/>
        </authorList>
    </citation>
    <scope>NUCLEOTIDE SEQUENCE [LARGE SCALE GENOMIC DNA]</scope>
    <source>
        <strain evidence="2 3">CCM 8677</strain>
    </source>
</reference>
<evidence type="ECO:0000256" key="1">
    <source>
        <dbReference type="SAM" id="SignalP"/>
    </source>
</evidence>
<dbReference type="RefSeq" id="WP_390212653.1">
    <property type="nucleotide sequence ID" value="NZ_JBHLXJ010000013.1"/>
</dbReference>
<evidence type="ECO:0000313" key="3">
    <source>
        <dbReference type="Proteomes" id="UP001589844"/>
    </source>
</evidence>